<dbReference type="EMBL" id="FNZK01000003">
    <property type="protein sequence ID" value="SEJ12348.1"/>
    <property type="molecule type" value="Genomic_DNA"/>
</dbReference>
<dbReference type="Gene3D" id="1.20.120.1760">
    <property type="match status" value="1"/>
</dbReference>
<evidence type="ECO:0000313" key="19">
    <source>
        <dbReference type="Proteomes" id="UP000199662"/>
    </source>
</evidence>
<evidence type="ECO:0000256" key="5">
    <source>
        <dbReference type="ARBA" id="ARBA00013174"/>
    </source>
</evidence>
<evidence type="ECO:0000256" key="8">
    <source>
        <dbReference type="ARBA" id="ARBA00022679"/>
    </source>
</evidence>
<dbReference type="InterPro" id="IPR048254">
    <property type="entry name" value="CDP_ALCOHOL_P_TRANSF_CS"/>
</dbReference>
<evidence type="ECO:0000256" key="11">
    <source>
        <dbReference type="ARBA" id="ARBA00023098"/>
    </source>
</evidence>
<keyword evidence="14" id="KW-1208">Phospholipid metabolism</keyword>
<dbReference type="PROSITE" id="PS00379">
    <property type="entry name" value="CDP_ALCOHOL_P_TRANSF"/>
    <property type="match status" value="1"/>
</dbReference>
<dbReference type="Proteomes" id="UP000199662">
    <property type="component" value="Unassembled WGS sequence"/>
</dbReference>
<protein>
    <recommendedName>
        <fullName evidence="6">CDP-diacylglycerol--serine O-phosphatidyltransferase</fullName>
        <ecNumber evidence="5">2.7.8.8</ecNumber>
    </recommendedName>
    <alternativeName>
        <fullName evidence="15">Phosphatidylserine synthase</fullName>
    </alternativeName>
</protein>
<keyword evidence="11" id="KW-0443">Lipid metabolism</keyword>
<feature type="transmembrane region" description="Helical" evidence="17">
    <location>
        <begin position="91"/>
        <end position="109"/>
    </location>
</feature>
<evidence type="ECO:0000256" key="12">
    <source>
        <dbReference type="ARBA" id="ARBA00023136"/>
    </source>
</evidence>
<feature type="transmembrane region" description="Helical" evidence="17">
    <location>
        <begin position="152"/>
        <end position="172"/>
    </location>
</feature>
<keyword evidence="7" id="KW-0444">Lipid biosynthesis</keyword>
<evidence type="ECO:0000256" key="7">
    <source>
        <dbReference type="ARBA" id="ARBA00022516"/>
    </source>
</evidence>
<evidence type="ECO:0000256" key="1">
    <source>
        <dbReference type="ARBA" id="ARBA00000287"/>
    </source>
</evidence>
<evidence type="ECO:0000256" key="3">
    <source>
        <dbReference type="ARBA" id="ARBA00004308"/>
    </source>
</evidence>
<sequence>MYKTLIPNILTSSNLVLGMCSIISTFQGNLFAGSIFIVLALIADGLDGRAARFFGVSGDFGRELDSLCDLVSFGVAPAFLSYVFYLHQFSYFGWAAAIMFTTCGALRLARFNVNTNNVHGYFMGLAIPAGGCLVATFIMLCLVLGIQPAPFGIAFPITIMIVGYLMVSKVHYPDFKGHGEKMHSIPIALSVILALAVLFVSRDAILNAVLFDIFLSYAVFGILNTTFALMAGEKETSNV</sequence>
<evidence type="ECO:0000256" key="9">
    <source>
        <dbReference type="ARBA" id="ARBA00022692"/>
    </source>
</evidence>
<evidence type="ECO:0000256" key="6">
    <source>
        <dbReference type="ARBA" id="ARBA00017171"/>
    </source>
</evidence>
<feature type="transmembrane region" description="Helical" evidence="17">
    <location>
        <begin position="184"/>
        <end position="201"/>
    </location>
</feature>
<evidence type="ECO:0000256" key="16">
    <source>
        <dbReference type="RuleBase" id="RU003750"/>
    </source>
</evidence>
<evidence type="ECO:0000256" key="2">
    <source>
        <dbReference type="ARBA" id="ARBA00004141"/>
    </source>
</evidence>
<evidence type="ECO:0000256" key="10">
    <source>
        <dbReference type="ARBA" id="ARBA00022989"/>
    </source>
</evidence>
<dbReference type="NCBIfam" id="TIGR00473">
    <property type="entry name" value="pssA"/>
    <property type="match status" value="1"/>
</dbReference>
<accession>A0A1H6W5V4</accession>
<dbReference type="GO" id="GO:0012505">
    <property type="term" value="C:endomembrane system"/>
    <property type="evidence" value="ECO:0007669"/>
    <property type="project" value="UniProtKB-SubCell"/>
</dbReference>
<evidence type="ECO:0000256" key="13">
    <source>
        <dbReference type="ARBA" id="ARBA00023209"/>
    </source>
</evidence>
<dbReference type="GO" id="GO:0003882">
    <property type="term" value="F:CDP-diacylglycerol-serine O-phosphatidyltransferase activity"/>
    <property type="evidence" value="ECO:0007669"/>
    <property type="project" value="UniProtKB-EC"/>
</dbReference>
<comment type="subcellular location">
    <subcellularLocation>
        <location evidence="3">Endomembrane system</location>
    </subcellularLocation>
    <subcellularLocation>
        <location evidence="2">Membrane</location>
        <topology evidence="2">Multi-pass membrane protein</topology>
    </subcellularLocation>
</comment>
<gene>
    <name evidence="18" type="ORF">SAMN05660742_103250</name>
</gene>
<dbReference type="InterPro" id="IPR004533">
    <property type="entry name" value="CDP-diaglyc--ser_O-PTrfase"/>
</dbReference>
<keyword evidence="13" id="KW-0594">Phospholipid biosynthesis</keyword>
<keyword evidence="12 17" id="KW-0472">Membrane</keyword>
<dbReference type="RefSeq" id="WP_091829668.1">
    <property type="nucleotide sequence ID" value="NZ_FNZK01000003.1"/>
</dbReference>
<feature type="transmembrane region" description="Helical" evidence="17">
    <location>
        <begin position="121"/>
        <end position="146"/>
    </location>
</feature>
<keyword evidence="9 17" id="KW-0812">Transmembrane</keyword>
<reference evidence="18 19" key="1">
    <citation type="submission" date="2016-10" db="EMBL/GenBank/DDBJ databases">
        <authorList>
            <person name="de Groot N.N."/>
        </authorList>
    </citation>
    <scope>NUCLEOTIDE SEQUENCE [LARGE SCALE GENOMIC DNA]</scope>
    <source>
        <strain evidence="18 19">DSM 2179</strain>
    </source>
</reference>
<evidence type="ECO:0000256" key="17">
    <source>
        <dbReference type="SAM" id="Phobius"/>
    </source>
</evidence>
<evidence type="ECO:0000256" key="15">
    <source>
        <dbReference type="ARBA" id="ARBA00032361"/>
    </source>
</evidence>
<evidence type="ECO:0000256" key="4">
    <source>
        <dbReference type="ARBA" id="ARBA00010441"/>
    </source>
</evidence>
<dbReference type="STRING" id="84035.SAMN05660742_103250"/>
<dbReference type="GO" id="GO:0016020">
    <property type="term" value="C:membrane"/>
    <property type="evidence" value="ECO:0007669"/>
    <property type="project" value="UniProtKB-SubCell"/>
</dbReference>
<comment type="catalytic activity">
    <reaction evidence="1">
        <text>a CDP-1,2-diacyl-sn-glycerol + L-serine = a 1,2-diacyl-sn-glycero-3-phospho-L-serine + CMP + H(+)</text>
        <dbReference type="Rhea" id="RHEA:16913"/>
        <dbReference type="ChEBI" id="CHEBI:15378"/>
        <dbReference type="ChEBI" id="CHEBI:33384"/>
        <dbReference type="ChEBI" id="CHEBI:57262"/>
        <dbReference type="ChEBI" id="CHEBI:58332"/>
        <dbReference type="ChEBI" id="CHEBI:60377"/>
        <dbReference type="EC" id="2.7.8.8"/>
    </reaction>
</comment>
<proteinExistence type="inferred from homology"/>
<dbReference type="GO" id="GO:0008654">
    <property type="term" value="P:phospholipid biosynthetic process"/>
    <property type="evidence" value="ECO:0007669"/>
    <property type="project" value="UniProtKB-KW"/>
</dbReference>
<evidence type="ECO:0000313" key="18">
    <source>
        <dbReference type="EMBL" id="SEJ12348.1"/>
    </source>
</evidence>
<feature type="transmembrane region" description="Helical" evidence="17">
    <location>
        <begin position="64"/>
        <end position="85"/>
    </location>
</feature>
<dbReference type="InterPro" id="IPR000462">
    <property type="entry name" value="CDP-OH_P_trans"/>
</dbReference>
<keyword evidence="10 17" id="KW-1133">Transmembrane helix</keyword>
<dbReference type="AlphaFoldDB" id="A0A1H6W5V4"/>
<feature type="transmembrane region" description="Helical" evidence="17">
    <location>
        <begin position="15"/>
        <end position="43"/>
    </location>
</feature>
<comment type="similarity">
    <text evidence="4 16">Belongs to the CDP-alcohol phosphatidyltransferase class-I family.</text>
</comment>
<evidence type="ECO:0000256" key="14">
    <source>
        <dbReference type="ARBA" id="ARBA00023264"/>
    </source>
</evidence>
<feature type="transmembrane region" description="Helical" evidence="17">
    <location>
        <begin position="213"/>
        <end position="232"/>
    </location>
</feature>
<dbReference type="Pfam" id="PF01066">
    <property type="entry name" value="CDP-OH_P_transf"/>
    <property type="match status" value="1"/>
</dbReference>
<name>A0A1H6W5V4_9FIRM</name>
<dbReference type="InterPro" id="IPR043130">
    <property type="entry name" value="CDP-OH_PTrfase_TM_dom"/>
</dbReference>
<keyword evidence="19" id="KW-1185">Reference proteome</keyword>
<organism evidence="18 19">
    <name type="scientific">Propionispira arboris</name>
    <dbReference type="NCBI Taxonomy" id="84035"/>
    <lineage>
        <taxon>Bacteria</taxon>
        <taxon>Bacillati</taxon>
        <taxon>Bacillota</taxon>
        <taxon>Negativicutes</taxon>
        <taxon>Selenomonadales</taxon>
        <taxon>Selenomonadaceae</taxon>
        <taxon>Propionispira</taxon>
    </lineage>
</organism>
<keyword evidence="8 16" id="KW-0808">Transferase</keyword>
<dbReference type="EC" id="2.7.8.8" evidence="5"/>